<feature type="domain" description="Tectonic-1-3" evidence="1">
    <location>
        <begin position="57"/>
        <end position="231"/>
    </location>
</feature>
<dbReference type="OrthoDB" id="2104337at2759"/>
<organism evidence="2 3">
    <name type="scientific">Saprolegnia parasitica (strain CBS 223.65)</name>
    <dbReference type="NCBI Taxonomy" id="695850"/>
    <lineage>
        <taxon>Eukaryota</taxon>
        <taxon>Sar</taxon>
        <taxon>Stramenopiles</taxon>
        <taxon>Oomycota</taxon>
        <taxon>Saprolegniomycetes</taxon>
        <taxon>Saprolegniales</taxon>
        <taxon>Saprolegniaceae</taxon>
        <taxon>Saprolegnia</taxon>
    </lineage>
</organism>
<evidence type="ECO:0000313" key="2">
    <source>
        <dbReference type="EMBL" id="KDO30852.1"/>
    </source>
</evidence>
<name>A0A067CVM5_SAPPC</name>
<dbReference type="InterPro" id="IPR040354">
    <property type="entry name" value="TCTN1-3"/>
</dbReference>
<dbReference type="GO" id="GO:0030030">
    <property type="term" value="P:cell projection organization"/>
    <property type="evidence" value="ECO:0007669"/>
    <property type="project" value="UniProtKB-KW"/>
</dbReference>
<proteinExistence type="predicted"/>
<dbReference type="RefSeq" id="XP_012198549.1">
    <property type="nucleotide sequence ID" value="XM_012343159.1"/>
</dbReference>
<dbReference type="PANTHER" id="PTHR14611">
    <property type="entry name" value="TECTONIC FAMILY MEMBER"/>
    <property type="match status" value="1"/>
</dbReference>
<sequence length="485" mass="50586">MLDMPDASSGAMCVYVANSDVSGTYFAQPAPGAVASTTSDPSYQQSLVVQSTSTVFSTIYRQGDFVQAYINGSTATPNGNGFLMLPAASLSSSTCFSVNPIAYTVGGGTETSRCRLSVTNLTASCTALGMSPFVQSLSVATTPRATTLVAVTLTEVKLQTATDVVDVTRNASACVPSVDAKVCTNVLQELTYTITHDGNGTILSVQASVVLGSVPLTATSLPQTFHVQFVSTSSVLRSQALANLISYERSGNPGYLDHLPLRAGVLRANGSVQAIAESTGGFPLLQAGPCANGSASGAKFGRDMLVSCSLRLSLTDFKAFCLSSAVPPALQVTTTHVAAYGNADPFKVSDWVAVTAPANATSGGVYSNGVCTNLITSAHIFVSYAMTGDVQAPQRKVTSVLVSYAKENVAFPLFKASDTMSLLLSTTLTFREVASAVPTDLILPAPDIWFTLPSDVFYPFLLSSPASRLDVNVPSLVLALVCWMR</sequence>
<evidence type="ECO:0000259" key="1">
    <source>
        <dbReference type="Pfam" id="PF07773"/>
    </source>
</evidence>
<dbReference type="EMBL" id="KK583200">
    <property type="protein sequence ID" value="KDO30852.1"/>
    <property type="molecule type" value="Genomic_DNA"/>
</dbReference>
<dbReference type="AlphaFoldDB" id="A0A067CVM5"/>
<accession>A0A067CVM5</accession>
<dbReference type="GeneID" id="24127184"/>
<dbReference type="Pfam" id="PF07773">
    <property type="entry name" value="TCTN_DUF1619"/>
    <property type="match status" value="2"/>
</dbReference>
<dbReference type="Proteomes" id="UP000030745">
    <property type="component" value="Unassembled WGS sequence"/>
</dbReference>
<dbReference type="InterPro" id="IPR011677">
    <property type="entry name" value="TCTN1-3_dom"/>
</dbReference>
<reference evidence="2 3" key="1">
    <citation type="journal article" date="2013" name="PLoS Genet.">
        <title>Distinctive expansion of potential virulence genes in the genome of the oomycete fish pathogen Saprolegnia parasitica.</title>
        <authorList>
            <person name="Jiang R.H."/>
            <person name="de Bruijn I."/>
            <person name="Haas B.J."/>
            <person name="Belmonte R."/>
            <person name="Lobach L."/>
            <person name="Christie J."/>
            <person name="van den Ackerveken G."/>
            <person name="Bottin A."/>
            <person name="Bulone V."/>
            <person name="Diaz-Moreno S.M."/>
            <person name="Dumas B."/>
            <person name="Fan L."/>
            <person name="Gaulin E."/>
            <person name="Govers F."/>
            <person name="Grenville-Briggs L.J."/>
            <person name="Horner N.R."/>
            <person name="Levin J.Z."/>
            <person name="Mammella M."/>
            <person name="Meijer H.J."/>
            <person name="Morris P."/>
            <person name="Nusbaum C."/>
            <person name="Oome S."/>
            <person name="Phillips A.J."/>
            <person name="van Rooyen D."/>
            <person name="Rzeszutek E."/>
            <person name="Saraiva M."/>
            <person name="Secombes C.J."/>
            <person name="Seidl M.F."/>
            <person name="Snel B."/>
            <person name="Stassen J.H."/>
            <person name="Sykes S."/>
            <person name="Tripathy S."/>
            <person name="van den Berg H."/>
            <person name="Vega-Arreguin J.C."/>
            <person name="Wawra S."/>
            <person name="Young S.K."/>
            <person name="Zeng Q."/>
            <person name="Dieguez-Uribeondo J."/>
            <person name="Russ C."/>
            <person name="Tyler B.M."/>
            <person name="van West P."/>
        </authorList>
    </citation>
    <scope>NUCLEOTIDE SEQUENCE [LARGE SCALE GENOMIC DNA]</scope>
    <source>
        <strain evidence="2 3">CBS 223.65</strain>
    </source>
</reference>
<dbReference type="KEGG" id="spar:SPRG_04753"/>
<gene>
    <name evidence="2" type="ORF">SPRG_04753</name>
</gene>
<evidence type="ECO:0000313" key="3">
    <source>
        <dbReference type="Proteomes" id="UP000030745"/>
    </source>
</evidence>
<dbReference type="STRING" id="695850.A0A067CVM5"/>
<protein>
    <recommendedName>
        <fullName evidence="1">Tectonic-1-3 domain-containing protein</fullName>
    </recommendedName>
</protein>
<keyword evidence="3" id="KW-1185">Reference proteome</keyword>
<feature type="domain" description="Tectonic-1-3" evidence="1">
    <location>
        <begin position="286"/>
        <end position="432"/>
    </location>
</feature>
<dbReference type="OMA" id="HEVIYEI"/>
<dbReference type="PANTHER" id="PTHR14611:SF2">
    <property type="entry name" value="TECTONIC"/>
    <property type="match status" value="1"/>
</dbReference>
<dbReference type="VEuPathDB" id="FungiDB:SPRG_04753"/>